<dbReference type="EMBL" id="PGGN01000006">
    <property type="protein sequence ID" value="PSH55088.1"/>
    <property type="molecule type" value="Genomic_DNA"/>
</dbReference>
<comment type="caution">
    <text evidence="2">The sequence shown here is derived from an EMBL/GenBank/DDBJ whole genome shotgun (WGS) entry which is preliminary data.</text>
</comment>
<protein>
    <submittedName>
        <fullName evidence="2">DUF4381 domain-containing protein</fullName>
    </submittedName>
</protein>
<dbReference type="AlphaFoldDB" id="A0A2P7ALJ2"/>
<evidence type="ECO:0000256" key="1">
    <source>
        <dbReference type="SAM" id="Phobius"/>
    </source>
</evidence>
<dbReference type="InterPro" id="IPR025489">
    <property type="entry name" value="DUF4381"/>
</dbReference>
<dbReference type="Pfam" id="PF14316">
    <property type="entry name" value="DUF4381"/>
    <property type="match status" value="1"/>
</dbReference>
<dbReference type="Proteomes" id="UP000241158">
    <property type="component" value="Unassembled WGS sequence"/>
</dbReference>
<organism evidence="2 3">
    <name type="scientific">Phyllobacterium endophyticum</name>
    <dbReference type="NCBI Taxonomy" id="1149773"/>
    <lineage>
        <taxon>Bacteria</taxon>
        <taxon>Pseudomonadati</taxon>
        <taxon>Pseudomonadota</taxon>
        <taxon>Alphaproteobacteria</taxon>
        <taxon>Hyphomicrobiales</taxon>
        <taxon>Phyllobacteriaceae</taxon>
        <taxon>Phyllobacterium</taxon>
    </lineage>
</organism>
<keyword evidence="3" id="KW-1185">Reference proteome</keyword>
<accession>A0A2P7ALJ2</accession>
<keyword evidence="1" id="KW-0812">Transmembrane</keyword>
<sequence length="154" mass="16989">MVDTVDPLNALQAIRLPVVPASSLGEQISAALLAGMVAALLIQLVLAYRNKKRAEPVEQTFIRALEDTFILPEDERLTAQASVIRRYVDVVAGDIAARKQGEDWLEELDGLFQTEFFRKGAGRALHEGLYSRQPAFETAALGPRLCELLQGRMP</sequence>
<proteinExistence type="predicted"/>
<evidence type="ECO:0000313" key="2">
    <source>
        <dbReference type="EMBL" id="PSH55088.1"/>
    </source>
</evidence>
<dbReference type="OrthoDB" id="8448886at2"/>
<name>A0A2P7ALJ2_9HYPH</name>
<keyword evidence="1" id="KW-0472">Membrane</keyword>
<keyword evidence="1" id="KW-1133">Transmembrane helix</keyword>
<feature type="transmembrane region" description="Helical" evidence="1">
    <location>
        <begin position="28"/>
        <end position="48"/>
    </location>
</feature>
<gene>
    <name evidence="2" type="ORF">CU100_23660</name>
</gene>
<evidence type="ECO:0000313" key="3">
    <source>
        <dbReference type="Proteomes" id="UP000241158"/>
    </source>
</evidence>
<reference evidence="3" key="1">
    <citation type="submission" date="2017-11" db="EMBL/GenBank/DDBJ databases">
        <authorList>
            <person name="Kuznetsova I."/>
            <person name="Sazanova A."/>
            <person name="Chirak E."/>
            <person name="Safronova V."/>
            <person name="Willems A."/>
        </authorList>
    </citation>
    <scope>NUCLEOTIDE SEQUENCE [LARGE SCALE GENOMIC DNA]</scope>
    <source>
        <strain evidence="3">PEPV15</strain>
    </source>
</reference>
<dbReference type="RefSeq" id="WP_106719093.1">
    <property type="nucleotide sequence ID" value="NZ_JACHXT010000002.1"/>
</dbReference>